<dbReference type="Proteomes" id="UP001497680">
    <property type="component" value="Unassembled WGS sequence"/>
</dbReference>
<comment type="caution">
    <text evidence="1">The sequence shown here is derived from an EMBL/GenBank/DDBJ whole genome shotgun (WGS) entry which is preliminary data.</text>
</comment>
<reference evidence="1 2" key="1">
    <citation type="journal article" date="2022" name="New Phytol.">
        <title>Ecological generalism drives hyperdiversity of secondary metabolite gene clusters in xylarialean endophytes.</title>
        <authorList>
            <person name="Franco M.E.E."/>
            <person name="Wisecaver J.H."/>
            <person name="Arnold A.E."/>
            <person name="Ju Y.M."/>
            <person name="Slot J.C."/>
            <person name="Ahrendt S."/>
            <person name="Moore L.P."/>
            <person name="Eastman K.E."/>
            <person name="Scott K."/>
            <person name="Konkel Z."/>
            <person name="Mondo S.J."/>
            <person name="Kuo A."/>
            <person name="Hayes R.D."/>
            <person name="Haridas S."/>
            <person name="Andreopoulos B."/>
            <person name="Riley R."/>
            <person name="LaButti K."/>
            <person name="Pangilinan J."/>
            <person name="Lipzen A."/>
            <person name="Amirebrahimi M."/>
            <person name="Yan J."/>
            <person name="Adam C."/>
            <person name="Keymanesh K."/>
            <person name="Ng V."/>
            <person name="Louie K."/>
            <person name="Northen T."/>
            <person name="Drula E."/>
            <person name="Henrissat B."/>
            <person name="Hsieh H.M."/>
            <person name="Youens-Clark K."/>
            <person name="Lutzoni F."/>
            <person name="Miadlikowska J."/>
            <person name="Eastwood D.C."/>
            <person name="Hamelin R.C."/>
            <person name="Grigoriev I.V."/>
            <person name="U'Ren J.M."/>
        </authorList>
    </citation>
    <scope>NUCLEOTIDE SEQUENCE [LARGE SCALE GENOMIC DNA]</scope>
    <source>
        <strain evidence="1 2">ER1909</strain>
    </source>
</reference>
<evidence type="ECO:0000313" key="1">
    <source>
        <dbReference type="EMBL" id="KAI6080695.1"/>
    </source>
</evidence>
<accession>A0ACC0CK14</accession>
<evidence type="ECO:0000313" key="2">
    <source>
        <dbReference type="Proteomes" id="UP001497680"/>
    </source>
</evidence>
<proteinExistence type="predicted"/>
<keyword evidence="2" id="KW-1185">Reference proteome</keyword>
<gene>
    <name evidence="1" type="ORF">F4821DRAFT_275692</name>
</gene>
<name>A0ACC0CK14_9PEZI</name>
<protein>
    <submittedName>
        <fullName evidence="1">GMC oxidoreductase</fullName>
    </submittedName>
</protein>
<dbReference type="EMBL" id="MU394427">
    <property type="protein sequence ID" value="KAI6080695.1"/>
    <property type="molecule type" value="Genomic_DNA"/>
</dbReference>
<organism evidence="1 2">
    <name type="scientific">Hypoxylon rubiginosum</name>
    <dbReference type="NCBI Taxonomy" id="110542"/>
    <lineage>
        <taxon>Eukaryota</taxon>
        <taxon>Fungi</taxon>
        <taxon>Dikarya</taxon>
        <taxon>Ascomycota</taxon>
        <taxon>Pezizomycotina</taxon>
        <taxon>Sordariomycetes</taxon>
        <taxon>Xylariomycetidae</taxon>
        <taxon>Xylariales</taxon>
        <taxon>Hypoxylaceae</taxon>
        <taxon>Hypoxylon</taxon>
    </lineage>
</organism>
<sequence>MLLTTYDFVIVGGGTAGLVLASRLSEDPTQRILVLEAGTDLSEDISIKTPGLYHSLKNTEADWGFRSQPQRHLKGRTLDLNQGRGLGGSSSINAQVFAPPTWKSLDTWDSVLGNRGWNRNSLKEYYARAFTFPLVDQEFETVLGVDGWTKSTQRGNGPIQLSLAGDAKHPIRKAWADTFRAKGMYMGSNPLCDVSDDSAMIGSFSCLSSIDPVSKTRSYATSAYLKTDALLHPVKDRPNLLILPGASVEKILFDGVDAKRATAVQYKHNGKTLTASPAKEIILAAGALQSPKILELSGIGIREILVKHGIELVKDLPVGENLQDHLVCGVSFEAVDHLETLDDIARQEPLAVSKAMEEYNSNKTGTGPLTHIGMHTYAFLPIMTEPDSRDAIRARAYYEIAKRSALNPKEPSAAYLSGTGQVLHPVDPDSDSPVKPVPGKFITLSILPSQPLSRGSVHIGSSDPSVAPIIDPNYLSNPIDAEIMAQQMLYLEDIANSPPLSSLLKHPLRRRDPASHITNMEEAKRFAETTSVSMWHYTGTCAMLPEEAGGVVSHELKVYGVEGLRVVDSSAVPLISTANIQSTVYAFAEKAADLIKQEYGLK</sequence>